<dbReference type="EMBL" id="DVML01000008">
    <property type="protein sequence ID" value="HIU22221.1"/>
    <property type="molecule type" value="Genomic_DNA"/>
</dbReference>
<proteinExistence type="predicted"/>
<sequence length="56" mass="5800">MYYYGGYQGYGCGQPQPCCGGYPYGGGAGYGAAIILVLFILLVIVIGCRAFGPGPR</sequence>
<reference evidence="2" key="2">
    <citation type="journal article" date="2021" name="PeerJ">
        <title>Extensive microbial diversity within the chicken gut microbiome revealed by metagenomics and culture.</title>
        <authorList>
            <person name="Gilroy R."/>
            <person name="Ravi A."/>
            <person name="Getino M."/>
            <person name="Pursley I."/>
            <person name="Horton D.L."/>
            <person name="Alikhan N.F."/>
            <person name="Baker D."/>
            <person name="Gharbi K."/>
            <person name="Hall N."/>
            <person name="Watson M."/>
            <person name="Adriaenssens E.M."/>
            <person name="Foster-Nyarko E."/>
            <person name="Jarju S."/>
            <person name="Secka A."/>
            <person name="Antonio M."/>
            <person name="Oren A."/>
            <person name="Chaudhuri R.R."/>
            <person name="La Ragione R."/>
            <person name="Hildebrand F."/>
            <person name="Pallen M.J."/>
        </authorList>
    </citation>
    <scope>NUCLEOTIDE SEQUENCE</scope>
    <source>
        <strain evidence="2">CHK197-8231</strain>
    </source>
</reference>
<evidence type="ECO:0000256" key="1">
    <source>
        <dbReference type="SAM" id="Phobius"/>
    </source>
</evidence>
<reference evidence="2" key="1">
    <citation type="submission" date="2020-10" db="EMBL/GenBank/DDBJ databases">
        <authorList>
            <person name="Gilroy R."/>
        </authorList>
    </citation>
    <scope>NUCLEOTIDE SEQUENCE</scope>
    <source>
        <strain evidence="2">CHK197-8231</strain>
    </source>
</reference>
<protein>
    <submittedName>
        <fullName evidence="2">Sporulation protein YjcZ</fullName>
    </submittedName>
</protein>
<gene>
    <name evidence="2" type="ORF">IAD49_01430</name>
</gene>
<dbReference type="Proteomes" id="UP000824087">
    <property type="component" value="Unassembled WGS sequence"/>
</dbReference>
<accession>A0A9D1L343</accession>
<feature type="transmembrane region" description="Helical" evidence="1">
    <location>
        <begin position="30"/>
        <end position="52"/>
    </location>
</feature>
<evidence type="ECO:0000313" key="2">
    <source>
        <dbReference type="EMBL" id="HIU22221.1"/>
    </source>
</evidence>
<dbReference type="AlphaFoldDB" id="A0A9D1L343"/>
<name>A0A9D1L343_9BACT</name>
<comment type="caution">
    <text evidence="2">The sequence shown here is derived from an EMBL/GenBank/DDBJ whole genome shotgun (WGS) entry which is preliminary data.</text>
</comment>
<keyword evidence="1" id="KW-0812">Transmembrane</keyword>
<keyword evidence="1" id="KW-0472">Membrane</keyword>
<organism evidence="2 3">
    <name type="scientific">Candidatus Fimihabitans intestinipullorum</name>
    <dbReference type="NCBI Taxonomy" id="2840820"/>
    <lineage>
        <taxon>Bacteria</taxon>
        <taxon>Bacillati</taxon>
        <taxon>Mycoplasmatota</taxon>
        <taxon>Mycoplasmatota incertae sedis</taxon>
        <taxon>Candidatus Fimihabitans</taxon>
    </lineage>
</organism>
<keyword evidence="1" id="KW-1133">Transmembrane helix</keyword>
<evidence type="ECO:0000313" key="3">
    <source>
        <dbReference type="Proteomes" id="UP000824087"/>
    </source>
</evidence>